<dbReference type="InterPro" id="IPR036165">
    <property type="entry name" value="YefM-like_sf"/>
</dbReference>
<comment type="similarity">
    <text evidence="1 2">Belongs to the phD/YefM antitoxin family.</text>
</comment>
<evidence type="ECO:0000256" key="2">
    <source>
        <dbReference type="RuleBase" id="RU362080"/>
    </source>
</evidence>
<dbReference type="Gene3D" id="3.40.1620.10">
    <property type="entry name" value="YefM-like domain"/>
    <property type="match status" value="1"/>
</dbReference>
<feature type="region of interest" description="Disordered" evidence="3">
    <location>
        <begin position="67"/>
        <end position="86"/>
    </location>
</feature>
<comment type="caution">
    <text evidence="4">The sequence shown here is derived from an EMBL/GenBank/DDBJ whole genome shotgun (WGS) entry which is preliminary data.</text>
</comment>
<dbReference type="PATRIC" id="fig|1291052.5.peg.1529"/>
<sequence length="86" mass="9849">MEEITTPTKARTNLFSLIRHINRDSKPVIIAGSEEDKSAVLISKRDYDAMQETMALLMNGQLQDAFDRENDDDVDLDDMMQDLDNE</sequence>
<reference evidence="4 5" key="1">
    <citation type="journal article" date="2015" name="Genome Announc.">
        <title>Expanding the biotechnology potential of lactobacilli through comparative genomics of 213 strains and associated genera.</title>
        <authorList>
            <person name="Sun Z."/>
            <person name="Harris H.M."/>
            <person name="McCann A."/>
            <person name="Guo C."/>
            <person name="Argimon S."/>
            <person name="Zhang W."/>
            <person name="Yang X."/>
            <person name="Jeffery I.B."/>
            <person name="Cooney J.C."/>
            <person name="Kagawa T.F."/>
            <person name="Liu W."/>
            <person name="Song Y."/>
            <person name="Salvetti E."/>
            <person name="Wrobel A."/>
            <person name="Rasinkangas P."/>
            <person name="Parkhill J."/>
            <person name="Rea M.C."/>
            <person name="O'Sullivan O."/>
            <person name="Ritari J."/>
            <person name="Douillard F.P."/>
            <person name="Paul Ross R."/>
            <person name="Yang R."/>
            <person name="Briner A.E."/>
            <person name="Felis G.E."/>
            <person name="de Vos W.M."/>
            <person name="Barrangou R."/>
            <person name="Klaenhammer T.R."/>
            <person name="Caufield P.W."/>
            <person name="Cui Y."/>
            <person name="Zhang H."/>
            <person name="O'Toole P.W."/>
        </authorList>
    </citation>
    <scope>NUCLEOTIDE SEQUENCE [LARGE SCALE GENOMIC DNA]</scope>
    <source>
        <strain evidence="4 5">DSM 20505</strain>
    </source>
</reference>
<gene>
    <name evidence="4" type="ORF">FC18_GL001506</name>
</gene>
<comment type="function">
    <text evidence="2">Antitoxin component of a type II toxin-antitoxin (TA) system.</text>
</comment>
<dbReference type="InterPro" id="IPR006442">
    <property type="entry name" value="Antitoxin_Phd/YefM"/>
</dbReference>
<dbReference type="SUPFAM" id="SSF143120">
    <property type="entry name" value="YefM-like"/>
    <property type="match status" value="1"/>
</dbReference>
<evidence type="ECO:0000256" key="1">
    <source>
        <dbReference type="ARBA" id="ARBA00009981"/>
    </source>
</evidence>
<dbReference type="Proteomes" id="UP000051679">
    <property type="component" value="Unassembled WGS sequence"/>
</dbReference>
<keyword evidence="5" id="KW-1185">Reference proteome</keyword>
<proteinExistence type="inferred from homology"/>
<dbReference type="EMBL" id="AYYO01000027">
    <property type="protein sequence ID" value="KRM55215.1"/>
    <property type="molecule type" value="Genomic_DNA"/>
</dbReference>
<dbReference type="NCBIfam" id="TIGR01552">
    <property type="entry name" value="phd_fam"/>
    <property type="match status" value="1"/>
</dbReference>
<protein>
    <recommendedName>
        <fullName evidence="2">Antitoxin</fullName>
    </recommendedName>
</protein>
<dbReference type="STRING" id="1291052.FC18_GL001506"/>
<organism evidence="4 5">
    <name type="scientific">Lacticaseibacillus sharpeae JCM 1186 = DSM 20505</name>
    <dbReference type="NCBI Taxonomy" id="1291052"/>
    <lineage>
        <taxon>Bacteria</taxon>
        <taxon>Bacillati</taxon>
        <taxon>Bacillota</taxon>
        <taxon>Bacilli</taxon>
        <taxon>Lactobacillales</taxon>
        <taxon>Lactobacillaceae</taxon>
        <taxon>Lacticaseibacillus</taxon>
    </lineage>
</organism>
<dbReference type="OrthoDB" id="2427986at2"/>
<name>A0A0R1ZL22_9LACO</name>
<accession>A0A0R1ZL22</accession>
<dbReference type="RefSeq" id="WP_054679670.1">
    <property type="nucleotide sequence ID" value="NZ_AYYO01000027.1"/>
</dbReference>
<evidence type="ECO:0000256" key="3">
    <source>
        <dbReference type="SAM" id="MobiDB-lite"/>
    </source>
</evidence>
<dbReference type="Pfam" id="PF02604">
    <property type="entry name" value="PhdYeFM_antitox"/>
    <property type="match status" value="1"/>
</dbReference>
<dbReference type="AlphaFoldDB" id="A0A0R1ZL22"/>
<evidence type="ECO:0000313" key="5">
    <source>
        <dbReference type="Proteomes" id="UP000051679"/>
    </source>
</evidence>
<feature type="compositionally biased region" description="Acidic residues" evidence="3">
    <location>
        <begin position="69"/>
        <end position="86"/>
    </location>
</feature>
<evidence type="ECO:0000313" key="4">
    <source>
        <dbReference type="EMBL" id="KRM55215.1"/>
    </source>
</evidence>